<dbReference type="PANTHER" id="PTHR47964">
    <property type="entry name" value="ATP-DEPENDENT DNA HELICASE HOMOLOG RECG, CHLOROPLASTIC"/>
    <property type="match status" value="1"/>
</dbReference>
<dbReference type="InterPro" id="IPR037235">
    <property type="entry name" value="TRCF-like_C_D7"/>
</dbReference>
<dbReference type="InterPro" id="IPR001650">
    <property type="entry name" value="Helicase_C-like"/>
</dbReference>
<dbReference type="EC" id="3.6.4.-" evidence="9"/>
<dbReference type="Gene3D" id="2.40.10.170">
    <property type="match status" value="1"/>
</dbReference>
<feature type="domain" description="Helicase C-terminal" evidence="11">
    <location>
        <begin position="832"/>
        <end position="986"/>
    </location>
</feature>
<dbReference type="EMBL" id="CP092109">
    <property type="protein sequence ID" value="UWZ80225.1"/>
    <property type="molecule type" value="Genomic_DNA"/>
</dbReference>
<dbReference type="Pfam" id="PF02559">
    <property type="entry name" value="CarD_TRCF_RID"/>
    <property type="match status" value="1"/>
</dbReference>
<evidence type="ECO:0000256" key="3">
    <source>
        <dbReference type="ARBA" id="ARBA00022763"/>
    </source>
</evidence>
<dbReference type="Gene3D" id="3.40.50.11140">
    <property type="match status" value="1"/>
</dbReference>
<dbReference type="PROSITE" id="PS51194">
    <property type="entry name" value="HELICASE_CTER"/>
    <property type="match status" value="1"/>
</dbReference>
<comment type="subcellular location">
    <subcellularLocation>
        <location evidence="9">Cytoplasm</location>
    </subcellularLocation>
</comment>
<evidence type="ECO:0000256" key="4">
    <source>
        <dbReference type="ARBA" id="ARBA00022801"/>
    </source>
</evidence>
<evidence type="ECO:0000256" key="1">
    <source>
        <dbReference type="ARBA" id="ARBA00022490"/>
    </source>
</evidence>
<dbReference type="Gene3D" id="3.40.50.11180">
    <property type="match status" value="1"/>
</dbReference>
<dbReference type="NCBIfam" id="TIGR00580">
    <property type="entry name" value="mfd"/>
    <property type="match status" value="1"/>
</dbReference>
<dbReference type="PROSITE" id="PS51192">
    <property type="entry name" value="HELICASE_ATP_BIND_1"/>
    <property type="match status" value="1"/>
</dbReference>
<dbReference type="InterPro" id="IPR004576">
    <property type="entry name" value="Mfd"/>
</dbReference>
<dbReference type="InterPro" id="IPR011545">
    <property type="entry name" value="DEAD/DEAH_box_helicase_dom"/>
</dbReference>
<reference evidence="12" key="1">
    <citation type="journal article" date="2022" name="Environ. Microbiol.">
        <title>Geoalkalibacter halelectricus SAP #1 sp. nov. possessing extracellular electron transfer and mineral#reducing capabilities from a haloalkaline environment.</title>
        <authorList>
            <person name="Yadav S."/>
            <person name="Singh R."/>
            <person name="Sundharam S.S."/>
            <person name="Chaudhary S."/>
            <person name="Krishnamurthi S."/>
            <person name="Patil S.A."/>
        </authorList>
    </citation>
    <scope>NUCLEOTIDE SEQUENCE</scope>
    <source>
        <strain evidence="12">SAP-1</strain>
    </source>
</reference>
<dbReference type="InterPro" id="IPR041471">
    <property type="entry name" value="UvrB_inter"/>
</dbReference>
<keyword evidence="5" id="KW-0347">Helicase</keyword>
<dbReference type="InterPro" id="IPR014001">
    <property type="entry name" value="Helicase_ATP-bd"/>
</dbReference>
<keyword evidence="6 9" id="KW-0067">ATP-binding</keyword>
<evidence type="ECO:0000259" key="10">
    <source>
        <dbReference type="PROSITE" id="PS51192"/>
    </source>
</evidence>
<dbReference type="InterPro" id="IPR036101">
    <property type="entry name" value="CarD-like/TRCF_RID_sf"/>
</dbReference>
<dbReference type="Proteomes" id="UP001060414">
    <property type="component" value="Chromosome"/>
</dbReference>
<gene>
    <name evidence="9 12" type="primary">mfd</name>
    <name evidence="12" type="ORF">L9S41_02220</name>
</gene>
<evidence type="ECO:0000256" key="2">
    <source>
        <dbReference type="ARBA" id="ARBA00022741"/>
    </source>
</evidence>
<keyword evidence="13" id="KW-1185">Reference proteome</keyword>
<dbReference type="Gene3D" id="3.40.50.300">
    <property type="entry name" value="P-loop containing nucleotide triphosphate hydrolases"/>
    <property type="match status" value="2"/>
</dbReference>
<proteinExistence type="inferred from homology"/>
<dbReference type="Pfam" id="PF03461">
    <property type="entry name" value="TRCF"/>
    <property type="match status" value="1"/>
</dbReference>
<comment type="similarity">
    <text evidence="9">In the C-terminal section; belongs to the helicase family. RecG subfamily.</text>
</comment>
<evidence type="ECO:0000256" key="8">
    <source>
        <dbReference type="ARBA" id="ARBA00023204"/>
    </source>
</evidence>
<dbReference type="Gene3D" id="3.30.2060.10">
    <property type="entry name" value="Penicillin-binding protein 1b domain"/>
    <property type="match status" value="1"/>
</dbReference>
<dbReference type="SMART" id="SM00982">
    <property type="entry name" value="TRCF"/>
    <property type="match status" value="1"/>
</dbReference>
<evidence type="ECO:0000256" key="9">
    <source>
        <dbReference type="HAMAP-Rule" id="MF_00969"/>
    </source>
</evidence>
<keyword evidence="3 9" id="KW-0227">DNA damage</keyword>
<evidence type="ECO:0000313" key="12">
    <source>
        <dbReference type="EMBL" id="UWZ80225.1"/>
    </source>
</evidence>
<protein>
    <recommendedName>
        <fullName evidence="9">Transcription-repair-coupling factor</fullName>
        <shortName evidence="9">TRCF</shortName>
        <ecNumber evidence="9">3.6.4.-</ecNumber>
    </recommendedName>
</protein>
<keyword evidence="8 9" id="KW-0234">DNA repair</keyword>
<dbReference type="SMART" id="SM00487">
    <property type="entry name" value="DEXDc"/>
    <property type="match status" value="1"/>
</dbReference>
<dbReference type="Pfam" id="PF21132">
    <property type="entry name" value="MFD_D3"/>
    <property type="match status" value="1"/>
</dbReference>
<name>A0ABY5ZQS6_9BACT</name>
<dbReference type="PANTHER" id="PTHR47964:SF1">
    <property type="entry name" value="ATP-DEPENDENT DNA HELICASE HOMOLOG RECG, CHLOROPLASTIC"/>
    <property type="match status" value="1"/>
</dbReference>
<feature type="domain" description="Helicase ATP-binding" evidence="10">
    <location>
        <begin position="650"/>
        <end position="811"/>
    </location>
</feature>
<dbReference type="InterPro" id="IPR005118">
    <property type="entry name" value="TRCF_C"/>
</dbReference>
<dbReference type="InterPro" id="IPR048635">
    <property type="entry name" value="MFD_D3"/>
</dbReference>
<dbReference type="SMART" id="SM01058">
    <property type="entry name" value="CarD_TRCF"/>
    <property type="match status" value="1"/>
</dbReference>
<dbReference type="RefSeq" id="WP_260748582.1">
    <property type="nucleotide sequence ID" value="NZ_CP092109.1"/>
</dbReference>
<dbReference type="InterPro" id="IPR003711">
    <property type="entry name" value="CarD-like/TRCF_RID"/>
</dbReference>
<comment type="similarity">
    <text evidence="9">In the N-terminal section; belongs to the UvrB family.</text>
</comment>
<evidence type="ECO:0000313" key="13">
    <source>
        <dbReference type="Proteomes" id="UP001060414"/>
    </source>
</evidence>
<organism evidence="12 13">
    <name type="scientific">Geoalkalibacter halelectricus</name>
    <dbReference type="NCBI Taxonomy" id="2847045"/>
    <lineage>
        <taxon>Bacteria</taxon>
        <taxon>Pseudomonadati</taxon>
        <taxon>Thermodesulfobacteriota</taxon>
        <taxon>Desulfuromonadia</taxon>
        <taxon>Desulfuromonadales</taxon>
        <taxon>Geoalkalibacteraceae</taxon>
        <taxon>Geoalkalibacter</taxon>
    </lineage>
</organism>
<evidence type="ECO:0000256" key="5">
    <source>
        <dbReference type="ARBA" id="ARBA00022806"/>
    </source>
</evidence>
<keyword evidence="7 9" id="KW-0238">DNA-binding</keyword>
<evidence type="ECO:0000256" key="6">
    <source>
        <dbReference type="ARBA" id="ARBA00022840"/>
    </source>
</evidence>
<evidence type="ECO:0000256" key="7">
    <source>
        <dbReference type="ARBA" id="ARBA00023125"/>
    </source>
</evidence>
<dbReference type="InterPro" id="IPR047112">
    <property type="entry name" value="RecG/Mfd"/>
</dbReference>
<dbReference type="CDD" id="cd17991">
    <property type="entry name" value="DEXHc_TRCF"/>
    <property type="match status" value="1"/>
</dbReference>
<dbReference type="SMART" id="SM00490">
    <property type="entry name" value="HELICc"/>
    <property type="match status" value="1"/>
</dbReference>
<keyword evidence="1 9" id="KW-0963">Cytoplasm</keyword>
<dbReference type="SUPFAM" id="SSF52540">
    <property type="entry name" value="P-loop containing nucleoside triphosphate hydrolases"/>
    <property type="match status" value="4"/>
</dbReference>
<accession>A0ABY5ZQS6</accession>
<comment type="function">
    <text evidence="9">Couples transcription and DNA repair by recognizing RNA polymerase (RNAP) stalled at DNA lesions. Mediates ATP-dependent release of RNAP and its truncated transcript from the DNA, and recruitment of nucleotide excision repair machinery to the damaged site.</text>
</comment>
<dbReference type="InterPro" id="IPR027417">
    <property type="entry name" value="P-loop_NTPase"/>
</dbReference>
<dbReference type="Pfam" id="PF00271">
    <property type="entry name" value="Helicase_C"/>
    <property type="match status" value="1"/>
</dbReference>
<sequence length="1176" mass="132720">MSRHAPFLVSGAMDSQDTTDIAHATSRSLCQQLRGGARRLEVHGLAGSAGAYLLRALLRDNQGPLFILTPDQKSAEQLADDLSFYAGEAAAVELFPQWEVPPFEPLSPHPEVEARRIATLHALLEGRPRAVVLPVRAAMQRLIARPILADLSLKLIAEEEYERAALLERLGHLGYQATPLCEDRGTFSVRGDLIDLFPPTSAEPVRLEFFGDFIERMRPFDPATQRSRDQELDELIVLPARELVLAGRHWETFTRAFKERCDALDLPRPRREQMLEALREGLLPPGSHFLLPFNYPGLETFFDYAGAGTWVLVDPAAVEQEADSFAAEAIQGAARAADKADPYPEWHSLYLSARELEEHLRPHPRIDFCGLQVYRLGEDRIRCRFNAQGNNDLRAALRREGGTLEPLVEHLREWSAQQWRILLVCHQRGQAERLRDLLAEHDVALTFAPSGGLDQARRGEILLTLGELSAGLRLPDERLAVVTEEEVFGPRVRRRGRSEARARAMLSTLAELREGDYIVHTDHGIGIYRGLRHLGLNQIRGDFLHLEYAGGDKLYLPVDRIEKVQKYVAAEGHTPRLDKMGGQGWEKARLRARAAAEELARELLQIYARREMSDAFKFSPPDRLYREFEAAFPYEETPDQQQAIDEVLADMAQHKPMDRIVCGDVGYGKTEVAIRAAFKAVEDGKQVALLVPTTVLARQHWQTFRERLSDYPLSVEMVSRFRSPAEVREVLERTAAGKVDILIGTHRLIQRDVKFKDLGLLIIDEEQRFGVSHKEKLKKMRAAVDVLTLTATPIPRTLHMSLAGLRDLSVIDTPPVDRLAVRTYVTRFDDDVIRDAILRELRRGGQVFFVHNRVQNIDAMAEFIQTLVPEAKVAVGHGQMGEKQLEEVMVGFIEGKSNVLVCSTIIENGLDIPRANTILINRADCFGLAQLYQLRGRVGRSRHRAYAYLLIPGEATLTREARERLRILQELSDLGAGFRIASHDLELRGAGDLLGANQSGQIAAIGFEMYTDLLEETIAELKGLEREEKIDPEIRLGLSAFLPEKYMPDPNQRLVFYKKLAAADDDETLYALADELRDRYGELPDPAQLLLEVMKLRVLMKKLRVELAEYTGRHLLLGFHSATPVPPERILERLQDPRGGCSFTPDYRLSIDIGRKERTEVLDLAKKELQGFCRLC</sequence>
<dbReference type="Pfam" id="PF00270">
    <property type="entry name" value="DEAD"/>
    <property type="match status" value="1"/>
</dbReference>
<dbReference type="SUPFAM" id="SSF141259">
    <property type="entry name" value="CarD-like"/>
    <property type="match status" value="1"/>
</dbReference>
<dbReference type="Pfam" id="PF17757">
    <property type="entry name" value="UvrB_inter"/>
    <property type="match status" value="1"/>
</dbReference>
<dbReference type="HAMAP" id="MF_00969">
    <property type="entry name" value="TRCF"/>
    <property type="match status" value="1"/>
</dbReference>
<dbReference type="Gene3D" id="3.90.1150.50">
    <property type="entry name" value="Transcription-repair-coupling factor, D7 domain"/>
    <property type="match status" value="1"/>
</dbReference>
<keyword evidence="4 9" id="KW-0378">Hydrolase</keyword>
<dbReference type="SUPFAM" id="SSF143517">
    <property type="entry name" value="TRCF domain-like"/>
    <property type="match status" value="1"/>
</dbReference>
<keyword evidence="2 9" id="KW-0547">Nucleotide-binding</keyword>
<evidence type="ECO:0000259" key="11">
    <source>
        <dbReference type="PROSITE" id="PS51194"/>
    </source>
</evidence>